<name>A0A4D6LYH4_VIGUN</name>
<evidence type="ECO:0000313" key="1">
    <source>
        <dbReference type="EMBL" id="QCD93401.1"/>
    </source>
</evidence>
<dbReference type="Proteomes" id="UP000501690">
    <property type="component" value="Linkage Group LG5"/>
</dbReference>
<keyword evidence="2" id="KW-1185">Reference proteome</keyword>
<organism evidence="1 2">
    <name type="scientific">Vigna unguiculata</name>
    <name type="common">Cowpea</name>
    <dbReference type="NCBI Taxonomy" id="3917"/>
    <lineage>
        <taxon>Eukaryota</taxon>
        <taxon>Viridiplantae</taxon>
        <taxon>Streptophyta</taxon>
        <taxon>Embryophyta</taxon>
        <taxon>Tracheophyta</taxon>
        <taxon>Spermatophyta</taxon>
        <taxon>Magnoliopsida</taxon>
        <taxon>eudicotyledons</taxon>
        <taxon>Gunneridae</taxon>
        <taxon>Pentapetalae</taxon>
        <taxon>rosids</taxon>
        <taxon>fabids</taxon>
        <taxon>Fabales</taxon>
        <taxon>Fabaceae</taxon>
        <taxon>Papilionoideae</taxon>
        <taxon>50 kb inversion clade</taxon>
        <taxon>NPAAA clade</taxon>
        <taxon>indigoferoid/millettioid clade</taxon>
        <taxon>Phaseoleae</taxon>
        <taxon>Vigna</taxon>
    </lineage>
</organism>
<accession>A0A4D6LYH4</accession>
<dbReference type="EMBL" id="CP039349">
    <property type="protein sequence ID" value="QCD93401.1"/>
    <property type="molecule type" value="Genomic_DNA"/>
</dbReference>
<protein>
    <submittedName>
        <fullName evidence="1">Uncharacterized protein</fullName>
    </submittedName>
</protein>
<evidence type="ECO:0000313" key="2">
    <source>
        <dbReference type="Proteomes" id="UP000501690"/>
    </source>
</evidence>
<reference evidence="1 2" key="1">
    <citation type="submission" date="2019-04" db="EMBL/GenBank/DDBJ databases">
        <title>An improved genome assembly and genetic linkage map for asparagus bean, Vigna unguiculata ssp. sesquipedialis.</title>
        <authorList>
            <person name="Xia Q."/>
            <person name="Zhang R."/>
            <person name="Dong Y."/>
        </authorList>
    </citation>
    <scope>NUCLEOTIDE SEQUENCE [LARGE SCALE GENOMIC DNA]</scope>
    <source>
        <tissue evidence="1">Leaf</tissue>
    </source>
</reference>
<dbReference type="AlphaFoldDB" id="A0A4D6LYH4"/>
<sequence>MKQKRVRNLPWRNGSTTIAGKKLRSGRRWPEVVDGGRRVWWQWEQQRESALARETARERERQRDAKWRGLTRGGCTSQRWSQVVRDGQRWSEGVVAVGAAERERESARERDAKWWPEEEVAWWLHWPEDVDDGRRVWCSGERQRRERESYRGWRGEEEEGLYVDFQPIFGFGSYRTEASTLTSSHFLASSPDGPRPKHLFGTGFERTATYTPLWLRVFGEPRPKTWL</sequence>
<gene>
    <name evidence="1" type="ORF">DEO72_LG5g1476</name>
</gene>
<proteinExistence type="predicted"/>